<dbReference type="PANTHER" id="PTHR43213:SF10">
    <property type="entry name" value="7-METHYL-GTP PYROPHOSPHATASE"/>
    <property type="match status" value="1"/>
</dbReference>
<organism evidence="10 11">
    <name type="scientific">Marinobacter confluentis</name>
    <dbReference type="NCBI Taxonomy" id="1697557"/>
    <lineage>
        <taxon>Bacteria</taxon>
        <taxon>Pseudomonadati</taxon>
        <taxon>Pseudomonadota</taxon>
        <taxon>Gammaproteobacteria</taxon>
        <taxon>Pseudomonadales</taxon>
        <taxon>Marinobacteraceae</taxon>
        <taxon>Marinobacter</taxon>
    </lineage>
</organism>
<evidence type="ECO:0000256" key="2">
    <source>
        <dbReference type="ARBA" id="ARBA00022490"/>
    </source>
</evidence>
<dbReference type="HAMAP" id="MF_00528">
    <property type="entry name" value="Maf"/>
    <property type="match status" value="1"/>
</dbReference>
<feature type="active site" description="Proton acceptor" evidence="9">
    <location>
        <position position="70"/>
    </location>
</feature>
<dbReference type="EMBL" id="SRPF01000001">
    <property type="protein sequence ID" value="TGN41318.1"/>
    <property type="molecule type" value="Genomic_DNA"/>
</dbReference>
<dbReference type="GO" id="GO:0005737">
    <property type="term" value="C:cytoplasm"/>
    <property type="evidence" value="ECO:0007669"/>
    <property type="project" value="UniProtKB-SubCell"/>
</dbReference>
<dbReference type="InterPro" id="IPR029001">
    <property type="entry name" value="ITPase-like_fam"/>
</dbReference>
<dbReference type="Proteomes" id="UP000298325">
    <property type="component" value="Unassembled WGS sequence"/>
</dbReference>
<dbReference type="CDD" id="cd00555">
    <property type="entry name" value="Maf"/>
    <property type="match status" value="1"/>
</dbReference>
<comment type="subcellular location">
    <subcellularLocation>
        <location evidence="1 9">Cytoplasm</location>
    </subcellularLocation>
</comment>
<feature type="site" description="Important for substrate specificity" evidence="9">
    <location>
        <position position="71"/>
    </location>
</feature>
<dbReference type="FunFam" id="3.90.950.10:FF:000005">
    <property type="entry name" value="7-methyl-GTP pyrophosphatase"/>
    <property type="match status" value="1"/>
</dbReference>
<keyword evidence="2 9" id="KW-0963">Cytoplasm</keyword>
<evidence type="ECO:0000313" key="10">
    <source>
        <dbReference type="EMBL" id="TGN41318.1"/>
    </source>
</evidence>
<evidence type="ECO:0000256" key="5">
    <source>
        <dbReference type="ARBA" id="ARBA00050213"/>
    </source>
</evidence>
<comment type="caution">
    <text evidence="9">Lacks conserved residue(s) required for the propagation of feature annotation.</text>
</comment>
<feature type="site" description="Important for substrate specificity" evidence="9">
    <location>
        <position position="13"/>
    </location>
</feature>
<gene>
    <name evidence="10" type="ORF">E5Q11_01845</name>
</gene>
<comment type="caution">
    <text evidence="10">The sequence shown here is derived from an EMBL/GenBank/DDBJ whole genome shotgun (WGS) entry which is preliminary data.</text>
</comment>
<dbReference type="PANTHER" id="PTHR43213">
    <property type="entry name" value="BIFUNCTIONAL DTTP/UTP PYROPHOSPHATASE/METHYLTRANSFERASE PROTEIN-RELATED"/>
    <property type="match status" value="1"/>
</dbReference>
<evidence type="ECO:0000256" key="1">
    <source>
        <dbReference type="ARBA" id="ARBA00004496"/>
    </source>
</evidence>
<dbReference type="EC" id="3.6.1.-" evidence="9"/>
<dbReference type="Pfam" id="PF02545">
    <property type="entry name" value="Maf"/>
    <property type="match status" value="1"/>
</dbReference>
<dbReference type="RefSeq" id="WP_135801704.1">
    <property type="nucleotide sequence ID" value="NZ_SRPF01000001.1"/>
</dbReference>
<dbReference type="InterPro" id="IPR003697">
    <property type="entry name" value="Maf-like"/>
</dbReference>
<evidence type="ECO:0000313" key="11">
    <source>
        <dbReference type="Proteomes" id="UP000298325"/>
    </source>
</evidence>
<comment type="cofactor">
    <cofactor evidence="9">
        <name>a divalent metal cation</name>
        <dbReference type="ChEBI" id="CHEBI:60240"/>
    </cofactor>
</comment>
<protein>
    <recommendedName>
        <fullName evidence="8 9">7-methyl-GTP pyrophosphatase</fullName>
        <shortName evidence="9">m(7)GTP pyrophosphatase</shortName>
        <ecNumber evidence="9">3.6.1.-</ecNumber>
    </recommendedName>
</protein>
<dbReference type="Gene3D" id="3.90.950.10">
    <property type="match status" value="1"/>
</dbReference>
<dbReference type="PIRSF" id="PIRSF006305">
    <property type="entry name" value="Maf"/>
    <property type="match status" value="1"/>
</dbReference>
<dbReference type="GO" id="GO:0047429">
    <property type="term" value="F:nucleoside triphosphate diphosphatase activity"/>
    <property type="evidence" value="ECO:0007669"/>
    <property type="project" value="InterPro"/>
</dbReference>
<reference evidence="10 11" key="1">
    <citation type="submission" date="2019-04" db="EMBL/GenBank/DDBJ databases">
        <authorList>
            <person name="Park S."/>
            <person name="Yoon J.-H."/>
        </authorList>
    </citation>
    <scope>NUCLEOTIDE SEQUENCE [LARGE SCALE GENOMIC DNA]</scope>
    <source>
        <strain evidence="10 11">HJM-18</strain>
    </source>
</reference>
<sequence length="203" mass="21957">MPQPLLLASSSPYRRSLLARIGLPFTWASPDIDETPLANETPEALATRLACEKAAAMADAYPGHWIIGSDQVASLNNGEQLSKPGNLETAIEQLTRSSGQTATFFTGLALLDAKTGKQLSLCETYRAHFRTLTPEEIRRYLTVEQPFDCAGSFKMEGLGITLFEKLEGPDPNSLVGLPLIALTNMLRQWGLNPLLAAQPAASS</sequence>
<dbReference type="SUPFAM" id="SSF52972">
    <property type="entry name" value="ITPase-like"/>
    <property type="match status" value="1"/>
</dbReference>
<keyword evidence="11" id="KW-1185">Reference proteome</keyword>
<keyword evidence="3 9" id="KW-0378">Hydrolase</keyword>
<evidence type="ECO:0000256" key="9">
    <source>
        <dbReference type="HAMAP-Rule" id="MF_00528"/>
    </source>
</evidence>
<keyword evidence="4 9" id="KW-0546">Nucleotide metabolism</keyword>
<dbReference type="NCBIfam" id="TIGR00172">
    <property type="entry name" value="maf"/>
    <property type="match status" value="1"/>
</dbReference>
<name>A0A4Z1C237_9GAMM</name>
<comment type="similarity">
    <text evidence="7 9">Belongs to the Maf family. YceF subfamily.</text>
</comment>
<dbReference type="GO" id="GO:0009117">
    <property type="term" value="P:nucleotide metabolic process"/>
    <property type="evidence" value="ECO:0007669"/>
    <property type="project" value="UniProtKB-KW"/>
</dbReference>
<dbReference type="OrthoDB" id="9813694at2"/>
<accession>A0A4Z1C237</accession>
<feature type="site" description="Important for substrate specificity" evidence="9">
    <location>
        <position position="156"/>
    </location>
</feature>
<proteinExistence type="inferred from homology"/>
<evidence type="ECO:0000256" key="7">
    <source>
        <dbReference type="ARBA" id="ARBA00060749"/>
    </source>
</evidence>
<evidence type="ECO:0000256" key="6">
    <source>
        <dbReference type="ARBA" id="ARBA00053369"/>
    </source>
</evidence>
<dbReference type="AlphaFoldDB" id="A0A4Z1C237"/>
<evidence type="ECO:0000256" key="4">
    <source>
        <dbReference type="ARBA" id="ARBA00023080"/>
    </source>
</evidence>
<comment type="function">
    <text evidence="6 9">Nucleoside triphosphate pyrophosphatase that hydrolyzes 7-methyl-GTP (m(7)GTP). May have a dual role in cell division arrest and in preventing the incorporation of modified nucleotides into cellular nucleic acids.</text>
</comment>
<evidence type="ECO:0000256" key="8">
    <source>
        <dbReference type="ARBA" id="ARBA00068163"/>
    </source>
</evidence>
<evidence type="ECO:0000256" key="3">
    <source>
        <dbReference type="ARBA" id="ARBA00022801"/>
    </source>
</evidence>
<comment type="catalytic activity">
    <reaction evidence="5 9">
        <text>N(7)-methyl-GTP + H2O = N(7)-methyl-GMP + diphosphate + H(+)</text>
        <dbReference type="Rhea" id="RHEA:58744"/>
        <dbReference type="ChEBI" id="CHEBI:15377"/>
        <dbReference type="ChEBI" id="CHEBI:15378"/>
        <dbReference type="ChEBI" id="CHEBI:33019"/>
        <dbReference type="ChEBI" id="CHEBI:58285"/>
        <dbReference type="ChEBI" id="CHEBI:87133"/>
    </reaction>
</comment>